<dbReference type="InterPro" id="IPR008271">
    <property type="entry name" value="Ser/Thr_kinase_AS"/>
</dbReference>
<dbReference type="GO" id="GO:0004674">
    <property type="term" value="F:protein serine/threonine kinase activity"/>
    <property type="evidence" value="ECO:0007669"/>
    <property type="project" value="UniProtKB-KW"/>
</dbReference>
<dbReference type="InterPro" id="IPR032675">
    <property type="entry name" value="LRR_dom_sf"/>
</dbReference>
<feature type="binding site" evidence="7">
    <location>
        <position position="182"/>
    </location>
    <ligand>
        <name>ATP</name>
        <dbReference type="ChEBI" id="CHEBI:30616"/>
    </ligand>
</feature>
<sequence length="1104" mass="119393">MHEEERLDDLLVQWGEASQRGERLSAEQLCADCPELIPALSERIKSVELVQQFIQLDEEAFGDFLQLPDFDAIQIGAEETRLLESKVPLEQFRQRLSDSELLDAAKVEELRIAFPADDSLSFAKQLVAARRLTPFQAVVLLEGRELPLVLDRYVLLDEIGAGGMGAVYKALHQQMDRVVALKILPKSAVDSAEKAKRFQREVIAAAKLEHPNIVTAFDAREEKGIHFLVMSLVDGQDLAKLIRMTGPLSAARAVDYIAQAARGLEHAHELGVVHRDIKPANLLLDSKGTVKILDMGLARIENAETVGAQAAAHDLTQAGMVMGTAAYLAPEQAVDTRDADARSDIYSLGCTLYFLLHGRPLFTEETIMKTLLAHREREIPSIASDRIPVELDQVFRRMVAKRPEDRYQSIAELLDALQQLKLEEEHFEAAPLGDSTSKAFEETATLIDTSRQAVVVPTAAASPPRRWIWGIAAVCLLALAGFGGLWAAGVFLRVETPAGVIVLEIDQPELAGAEVTVDGQKKITIRTGSTQESIELTADEESHLLKVSKGGFETFTKQFRVSAGKLNAITVHLEPLKQEMTEESPAANPASIAADQTDGQRRAAEMVVRRGGTVEVTKWDGFGSVSKAEDMPKGRFAIQTVLLIDNQQVTDDDLAALSDCMTLSLVHLHNASQISDKGIAIFADKTLGDLWLNGTRVTDAGIRLLPTEGSPENLHLEYTAVGDGACDHLAKMSNLHYLGTQNSSITDVGLAALAASQSLRILSLGGGLEITEAGLRELAVAPRLGALDLSRTSLDDAAISSLAELKNLYLLNLHGTNITSTGALELQKRLPNCAILHPDVPTREAEKLAALWAVGHGGRVATHKSGITYSAENPGSIPDRAVAIQGIVFRDGGEPGFADGLANLAGICAAEYLHFNRWQNADAGLANFAPPVSLLEVKVADSDVTAAGVSRLEGLKHLRILELKQCFKLDDEAMNVVPKLPALRSLILDDAKISDSALAAIGESQKLAHLSLARCPKISDEGIADLIKLDRLAYLDLDLTSLTDVAIPHLSQLRSLEILEIQGTKITAEGAARLQEALPNCVVFHESLKDVPWKGKAVAPAAIE</sequence>
<dbReference type="Gene3D" id="3.80.10.10">
    <property type="entry name" value="Ribonuclease Inhibitor"/>
    <property type="match status" value="3"/>
</dbReference>
<keyword evidence="4 7" id="KW-0547">Nucleotide-binding</keyword>
<accession>A0A9X1ML15</accession>
<dbReference type="PROSITE" id="PS50011">
    <property type="entry name" value="PROTEIN_KINASE_DOM"/>
    <property type="match status" value="1"/>
</dbReference>
<evidence type="ECO:0000256" key="1">
    <source>
        <dbReference type="ARBA" id="ARBA00012513"/>
    </source>
</evidence>
<dbReference type="CDD" id="cd14014">
    <property type="entry name" value="STKc_PknB_like"/>
    <property type="match status" value="1"/>
</dbReference>
<dbReference type="EC" id="2.7.11.1" evidence="1"/>
<dbReference type="SMART" id="SM00220">
    <property type="entry name" value="S_TKc"/>
    <property type="match status" value="1"/>
</dbReference>
<dbReference type="Pfam" id="PF25372">
    <property type="entry name" value="DUF7885"/>
    <property type="match status" value="1"/>
</dbReference>
<proteinExistence type="predicted"/>
<keyword evidence="10" id="KW-1185">Reference proteome</keyword>
<gene>
    <name evidence="9" type="ORF">LOC68_07165</name>
</gene>
<dbReference type="InterPro" id="IPR011009">
    <property type="entry name" value="Kinase-like_dom_sf"/>
</dbReference>
<protein>
    <recommendedName>
        <fullName evidence="1">non-specific serine/threonine protein kinase</fullName>
        <ecNumber evidence="1">2.7.11.1</ecNumber>
    </recommendedName>
</protein>
<evidence type="ECO:0000259" key="8">
    <source>
        <dbReference type="PROSITE" id="PS50011"/>
    </source>
</evidence>
<dbReference type="InterPro" id="IPR006553">
    <property type="entry name" value="Leu-rich_rpt_Cys-con_subtyp"/>
</dbReference>
<evidence type="ECO:0000256" key="2">
    <source>
        <dbReference type="ARBA" id="ARBA00022527"/>
    </source>
</evidence>
<evidence type="ECO:0000256" key="6">
    <source>
        <dbReference type="ARBA" id="ARBA00022840"/>
    </source>
</evidence>
<dbReference type="Proteomes" id="UP001139103">
    <property type="component" value="Unassembled WGS sequence"/>
</dbReference>
<evidence type="ECO:0000313" key="10">
    <source>
        <dbReference type="Proteomes" id="UP001139103"/>
    </source>
</evidence>
<dbReference type="FunFam" id="1.10.510.10:FF:000021">
    <property type="entry name" value="Serine/threonine protein kinase"/>
    <property type="match status" value="1"/>
</dbReference>
<dbReference type="EMBL" id="JAJKFT010000004">
    <property type="protein sequence ID" value="MCC9628170.1"/>
    <property type="molecule type" value="Genomic_DNA"/>
</dbReference>
<reference evidence="9" key="1">
    <citation type="submission" date="2021-11" db="EMBL/GenBank/DDBJ databases">
        <title>Genome sequence.</title>
        <authorList>
            <person name="Sun Q."/>
        </authorList>
    </citation>
    <scope>NUCLEOTIDE SEQUENCE</scope>
    <source>
        <strain evidence="9">JC732</strain>
    </source>
</reference>
<dbReference type="PROSITE" id="PS00108">
    <property type="entry name" value="PROTEIN_KINASE_ST"/>
    <property type="match status" value="1"/>
</dbReference>
<dbReference type="SUPFAM" id="SSF56112">
    <property type="entry name" value="Protein kinase-like (PK-like)"/>
    <property type="match status" value="1"/>
</dbReference>
<keyword evidence="6 7" id="KW-0067">ATP-binding</keyword>
<comment type="caution">
    <text evidence="9">The sequence shown here is derived from an EMBL/GenBank/DDBJ whole genome shotgun (WGS) entry which is preliminary data.</text>
</comment>
<organism evidence="9 10">
    <name type="scientific">Blastopirellula sediminis</name>
    <dbReference type="NCBI Taxonomy" id="2894196"/>
    <lineage>
        <taxon>Bacteria</taxon>
        <taxon>Pseudomonadati</taxon>
        <taxon>Planctomycetota</taxon>
        <taxon>Planctomycetia</taxon>
        <taxon>Pirellulales</taxon>
        <taxon>Pirellulaceae</taxon>
        <taxon>Blastopirellula</taxon>
    </lineage>
</organism>
<evidence type="ECO:0000313" key="9">
    <source>
        <dbReference type="EMBL" id="MCC9628170.1"/>
    </source>
</evidence>
<dbReference type="Pfam" id="PF00069">
    <property type="entry name" value="Pkinase"/>
    <property type="match status" value="1"/>
</dbReference>
<dbReference type="GO" id="GO:0005524">
    <property type="term" value="F:ATP binding"/>
    <property type="evidence" value="ECO:0007669"/>
    <property type="project" value="UniProtKB-UniRule"/>
</dbReference>
<dbReference type="InterPro" id="IPR017441">
    <property type="entry name" value="Protein_kinase_ATP_BS"/>
</dbReference>
<keyword evidence="5 9" id="KW-0418">Kinase</keyword>
<name>A0A9X1ML15_9BACT</name>
<dbReference type="RefSeq" id="WP_230217193.1">
    <property type="nucleotide sequence ID" value="NZ_JAJKFT010000004.1"/>
</dbReference>
<keyword evidence="3" id="KW-0808">Transferase</keyword>
<dbReference type="InterPro" id="IPR000719">
    <property type="entry name" value="Prot_kinase_dom"/>
</dbReference>
<dbReference type="PROSITE" id="PS00107">
    <property type="entry name" value="PROTEIN_KINASE_ATP"/>
    <property type="match status" value="1"/>
</dbReference>
<evidence type="ECO:0000256" key="4">
    <source>
        <dbReference type="ARBA" id="ARBA00022741"/>
    </source>
</evidence>
<evidence type="ECO:0000256" key="5">
    <source>
        <dbReference type="ARBA" id="ARBA00022777"/>
    </source>
</evidence>
<keyword evidence="2" id="KW-0723">Serine/threonine-protein kinase</keyword>
<dbReference type="Gene3D" id="1.10.510.10">
    <property type="entry name" value="Transferase(Phosphotransferase) domain 1"/>
    <property type="match status" value="1"/>
</dbReference>
<dbReference type="SMART" id="SM00367">
    <property type="entry name" value="LRR_CC"/>
    <property type="match status" value="5"/>
</dbReference>
<evidence type="ECO:0000256" key="7">
    <source>
        <dbReference type="PROSITE-ProRule" id="PRU10141"/>
    </source>
</evidence>
<feature type="domain" description="Protein kinase" evidence="8">
    <location>
        <begin position="153"/>
        <end position="427"/>
    </location>
</feature>
<dbReference type="Gene3D" id="3.30.200.20">
    <property type="entry name" value="Phosphorylase Kinase, domain 1"/>
    <property type="match status" value="1"/>
</dbReference>
<dbReference type="PANTHER" id="PTHR43289:SF6">
    <property type="entry name" value="SERINE_THREONINE-PROTEIN KINASE NEKL-3"/>
    <property type="match status" value="1"/>
</dbReference>
<dbReference type="AlphaFoldDB" id="A0A9X1ML15"/>
<dbReference type="PANTHER" id="PTHR43289">
    <property type="entry name" value="MITOGEN-ACTIVATED PROTEIN KINASE KINASE KINASE 20-RELATED"/>
    <property type="match status" value="1"/>
</dbReference>
<evidence type="ECO:0000256" key="3">
    <source>
        <dbReference type="ARBA" id="ARBA00022679"/>
    </source>
</evidence>
<dbReference type="InterPro" id="IPR057207">
    <property type="entry name" value="FBXL15_LRR"/>
</dbReference>
<dbReference type="SUPFAM" id="SSF52047">
    <property type="entry name" value="RNI-like"/>
    <property type="match status" value="2"/>
</dbReference>